<dbReference type="OrthoDB" id="508936at2759"/>
<evidence type="ECO:0000256" key="3">
    <source>
        <dbReference type="ARBA" id="ARBA00022946"/>
    </source>
</evidence>
<evidence type="ECO:0000313" key="6">
    <source>
        <dbReference type="Proteomes" id="UP000009170"/>
    </source>
</evidence>
<keyword evidence="2" id="KW-0806">Transcription termination</keyword>
<evidence type="ECO:0000256" key="2">
    <source>
        <dbReference type="ARBA" id="ARBA00022472"/>
    </source>
</evidence>
<dbReference type="Gene3D" id="1.25.70.10">
    <property type="entry name" value="Transcription termination factor 3, mitochondrial"/>
    <property type="match status" value="2"/>
</dbReference>
<accession>A0A090M2L0</accession>
<dbReference type="GO" id="GO:0003676">
    <property type="term" value="F:nucleic acid binding"/>
    <property type="evidence" value="ECO:0007669"/>
    <property type="project" value="InterPro"/>
</dbReference>
<dbReference type="AlphaFoldDB" id="A0A090M2L0"/>
<dbReference type="GO" id="GO:0006353">
    <property type="term" value="P:DNA-templated transcription termination"/>
    <property type="evidence" value="ECO:0007669"/>
    <property type="project" value="UniProtKB-KW"/>
</dbReference>
<evidence type="ECO:0000313" key="5">
    <source>
        <dbReference type="EMBL" id="CEF96742.1"/>
    </source>
</evidence>
<dbReference type="EMBL" id="CAID01000001">
    <property type="protein sequence ID" value="CEF96742.1"/>
    <property type="molecule type" value="Genomic_DNA"/>
</dbReference>
<dbReference type="GeneID" id="9836377"/>
<dbReference type="InterPro" id="IPR038538">
    <property type="entry name" value="MTERF_sf"/>
</dbReference>
<reference evidence="5 6" key="2">
    <citation type="journal article" date="2014" name="BMC Genomics">
        <title>An improved genome of the model marine alga Ostreococcus tauri unfolds by assessing Illumina de novo assemblies.</title>
        <authorList>
            <person name="Blanc-Mathieu R."/>
            <person name="Verhelst B."/>
            <person name="Derelle E."/>
            <person name="Rombauts S."/>
            <person name="Bouget F.Y."/>
            <person name="Carre I."/>
            <person name="Chateau A."/>
            <person name="Eyre-Walker A."/>
            <person name="Grimsley N."/>
            <person name="Moreau H."/>
            <person name="Piegu B."/>
            <person name="Rivals E."/>
            <person name="Schackwitz W."/>
            <person name="Van de Peer Y."/>
            <person name="Piganeau G."/>
        </authorList>
    </citation>
    <scope>NUCLEOTIDE SEQUENCE [LARGE SCALE GENOMIC DNA]</scope>
    <source>
        <strain evidence="6">OTTH 0595 / CCAP 157/2 / RCC745</strain>
    </source>
</reference>
<dbReference type="InterPro" id="IPR003690">
    <property type="entry name" value="MTERF"/>
</dbReference>
<keyword evidence="6" id="KW-1185">Reference proteome</keyword>
<gene>
    <name evidence="5" type="ORF">OT_ostta01g03950</name>
</gene>
<sequence length="568" mass="65153">MALGMAAGRMGAARGVTATRASTSERERCESAVWWNRRAIGRRRVVVRAIGWDREAAENAAENAEKAAAAEARRRTSNARAAPPAMIPAAFDDDLMISFDDDEEDVGEDDKEMEERALIEATVARLRSRQALGKTLMTEKPKAPVAMTAGAKAARKLGRNTVKKSDWQSFVDWKTLEHQEFETLSDEEFAKLSKKLALEPQWRPMVSYLKSLGLKTRDLEKVAINCTDLLNRPVSRVISRVEYLEGELGLEKKNLRQIVNKDPRILLQRNRHSIPRCRYLTKIGLPQEKLADVLGKQPSILHLSVQKGLMPRVQYLKDEVGVSAEDIPLLIQRSPAVLTFSIENQIQPRVEFLYDLGISKENVVKMLTRHPQMLQYSFENLEEKLKFLGDIGMDDNEAALTVTRLSQFFSLSVEDSLRPKFKYMTDELGGTKDTCVKYPAYFSLSLDNRIRPRHKFLEQFDLAPDPFPMKLLSVRDDEFVLRASKSLNEFEEYKTQMVPIFTAQTAREKSLRMNSSMAQHEKLLLERRRVEFIRRNQQETARQREMSDRVAKARQSLRILRNSQHRSR</sequence>
<dbReference type="KEGG" id="ota:OT_ostta01g03950"/>
<dbReference type="PANTHER" id="PTHR13068">
    <property type="entry name" value="CGI-12 PROTEIN-RELATED"/>
    <property type="match status" value="1"/>
</dbReference>
<protein>
    <submittedName>
        <fullName evidence="5">Mitochodrial transcription termination factor-related</fullName>
    </submittedName>
</protein>
<proteinExistence type="inferred from homology"/>
<comment type="caution">
    <text evidence="5">The sequence shown here is derived from an EMBL/GenBank/DDBJ whole genome shotgun (WGS) entry which is preliminary data.</text>
</comment>
<keyword evidence="3" id="KW-0809">Transit peptide</keyword>
<dbReference type="InParanoid" id="A0A090M2L0"/>
<dbReference type="PANTHER" id="PTHR13068:SF112">
    <property type="entry name" value="TRANSCRIPTION TERMINATION FACTOR 3, MITOCHONDRIAL"/>
    <property type="match status" value="1"/>
</dbReference>
<dbReference type="RefSeq" id="XP_003074448.2">
    <property type="nucleotide sequence ID" value="XM_003074401.2"/>
</dbReference>
<evidence type="ECO:0000256" key="1">
    <source>
        <dbReference type="ARBA" id="ARBA00007692"/>
    </source>
</evidence>
<reference evidence="6" key="1">
    <citation type="journal article" date="2006" name="Proc. Natl. Acad. Sci. U.S.A.">
        <title>Genome analysis of the smallest free-living eukaryote Ostreococcus tauri unveils many unique features.</title>
        <authorList>
            <person name="Derelle E."/>
            <person name="Ferraz C."/>
            <person name="Rombauts S."/>
            <person name="Rouze P."/>
            <person name="Worden A.Z."/>
            <person name="Robbens S."/>
            <person name="Partensky F."/>
            <person name="Degroeve S."/>
            <person name="Echeynie S."/>
            <person name="Cooke R."/>
            <person name="Saeys Y."/>
            <person name="Wuyts J."/>
            <person name="Jabbari K."/>
            <person name="Bowler C."/>
            <person name="Panaud O."/>
            <person name="Piegu B."/>
            <person name="Ball S.G."/>
            <person name="Ral J.-P."/>
            <person name="Bouget F.-Y."/>
            <person name="Piganeau G."/>
            <person name="De Baets B."/>
            <person name="Picard A."/>
            <person name="Delseny M."/>
            <person name="Demaille J."/>
            <person name="Van de Peer Y."/>
            <person name="Moreau H."/>
        </authorList>
    </citation>
    <scope>NUCLEOTIDE SEQUENCE [LARGE SCALE GENOMIC DNA]</scope>
    <source>
        <strain evidence="6">OTTH 0595 / CCAP 157/2 / RCC745</strain>
    </source>
</reference>
<feature type="compositionally biased region" description="Basic and acidic residues" evidence="4">
    <location>
        <begin position="538"/>
        <end position="551"/>
    </location>
</feature>
<dbReference type="Proteomes" id="UP000009170">
    <property type="component" value="Unassembled WGS sequence"/>
</dbReference>
<keyword evidence="2" id="KW-0804">Transcription</keyword>
<organism evidence="5 6">
    <name type="scientific">Ostreococcus tauri</name>
    <name type="common">Marine green alga</name>
    <dbReference type="NCBI Taxonomy" id="70448"/>
    <lineage>
        <taxon>Eukaryota</taxon>
        <taxon>Viridiplantae</taxon>
        <taxon>Chlorophyta</taxon>
        <taxon>Mamiellophyceae</taxon>
        <taxon>Mamiellales</taxon>
        <taxon>Bathycoccaceae</taxon>
        <taxon>Ostreococcus</taxon>
    </lineage>
</organism>
<evidence type="ECO:0000256" key="4">
    <source>
        <dbReference type="SAM" id="MobiDB-lite"/>
    </source>
</evidence>
<comment type="similarity">
    <text evidence="1">Belongs to the mTERF family.</text>
</comment>
<dbReference type="SMART" id="SM00733">
    <property type="entry name" value="Mterf"/>
    <property type="match status" value="7"/>
</dbReference>
<dbReference type="Pfam" id="PF02536">
    <property type="entry name" value="mTERF"/>
    <property type="match status" value="1"/>
</dbReference>
<feature type="region of interest" description="Disordered" evidence="4">
    <location>
        <begin position="538"/>
        <end position="568"/>
    </location>
</feature>
<name>A0A090M2L0_OSTTA</name>
<keyword evidence="2" id="KW-0805">Transcription regulation</keyword>